<feature type="repeat" description="WD" evidence="3">
    <location>
        <begin position="303"/>
        <end position="343"/>
    </location>
</feature>
<dbReference type="InterPro" id="IPR019775">
    <property type="entry name" value="WD40_repeat_CS"/>
</dbReference>
<evidence type="ECO:0000313" key="5">
    <source>
        <dbReference type="EMBL" id="CAJ1389269.1"/>
    </source>
</evidence>
<dbReference type="InterPro" id="IPR015943">
    <property type="entry name" value="WD40/YVTN_repeat-like_dom_sf"/>
</dbReference>
<dbReference type="SUPFAM" id="SSF50978">
    <property type="entry name" value="WD40 repeat-like"/>
    <property type="match status" value="1"/>
</dbReference>
<sequence>MAAPLAMRVATMPTVPAVPEAPFRYLPAERRVGPAAGQFTAKERPDQRQEPLSLRREANSVALSGDGKRAAVGLQDHTLQIWDLDSRMLLHVLRGHKYWVTAVAFSRDGALLASGSADKSIKVWQPATASCKATLQGHLLSVSAVAFSADRRRLVSGSWDKKVCIWDVETASCIQTLHGHTDWVHSVAWSPGGHQVASASSDHSVRVWDVTAGAVDSVLVGHLQTVSSVCFAANGLLASGSLDGTVRLWNLKEGVLVARLRQESDESSIHSVAFSADGELIVAGCGDKNVKVWNVGGEQLLSLAGHEDIVQSVAVTADGRALSCSHDKTLRVWRLPGRPVVYSQVPRMSPVYMRPMAPMAPLAPMALTPPVAPVASAPVPMLSASARQAPRDVKRFETGEDNVAASAVEEPAAKVPETPPKLQLPTSPAGVQRSLGFNGLAGARPSLQGILPTTMAGGGCGPCGPVPYMSRPAGVQGQMPGHASPMAPCQSMLVQGPLDSPVRRPASPRLGASVPSARPVLAEPVTRSAVRH</sequence>
<dbReference type="InterPro" id="IPR020472">
    <property type="entry name" value="WD40_PAC1"/>
</dbReference>
<feature type="region of interest" description="Disordered" evidence="4">
    <location>
        <begin position="498"/>
        <end position="532"/>
    </location>
</feature>
<name>A0AA36IMP1_9DINO</name>
<evidence type="ECO:0000256" key="2">
    <source>
        <dbReference type="ARBA" id="ARBA00022737"/>
    </source>
</evidence>
<dbReference type="InterPro" id="IPR001680">
    <property type="entry name" value="WD40_rpt"/>
</dbReference>
<keyword evidence="6" id="KW-1185">Reference proteome</keyword>
<dbReference type="PANTHER" id="PTHR22847:SF637">
    <property type="entry name" value="WD REPEAT DOMAIN 5B"/>
    <property type="match status" value="1"/>
</dbReference>
<protein>
    <submittedName>
        <fullName evidence="5">Uncharacterized protein</fullName>
    </submittedName>
</protein>
<evidence type="ECO:0000313" key="6">
    <source>
        <dbReference type="Proteomes" id="UP001178507"/>
    </source>
</evidence>
<keyword evidence="2" id="KW-0677">Repeat</keyword>
<dbReference type="AlphaFoldDB" id="A0AA36IMP1"/>
<feature type="repeat" description="WD" evidence="3">
    <location>
        <begin position="60"/>
        <end position="92"/>
    </location>
</feature>
<dbReference type="Proteomes" id="UP001178507">
    <property type="component" value="Unassembled WGS sequence"/>
</dbReference>
<feature type="repeat" description="WD" evidence="3">
    <location>
        <begin position="93"/>
        <end position="134"/>
    </location>
</feature>
<dbReference type="PROSITE" id="PS00678">
    <property type="entry name" value="WD_REPEATS_1"/>
    <property type="match status" value="4"/>
</dbReference>
<feature type="repeat" description="WD" evidence="3">
    <location>
        <begin position="177"/>
        <end position="218"/>
    </location>
</feature>
<feature type="repeat" description="WD" evidence="3">
    <location>
        <begin position="219"/>
        <end position="259"/>
    </location>
</feature>
<dbReference type="PANTHER" id="PTHR22847">
    <property type="entry name" value="WD40 REPEAT PROTEIN"/>
    <property type="match status" value="1"/>
</dbReference>
<comment type="caution">
    <text evidence="5">The sequence shown here is derived from an EMBL/GenBank/DDBJ whole genome shotgun (WGS) entry which is preliminary data.</text>
</comment>
<evidence type="ECO:0000256" key="3">
    <source>
        <dbReference type="PROSITE-ProRule" id="PRU00221"/>
    </source>
</evidence>
<gene>
    <name evidence="5" type="ORF">EVOR1521_LOCUS14927</name>
</gene>
<dbReference type="GO" id="GO:1990234">
    <property type="term" value="C:transferase complex"/>
    <property type="evidence" value="ECO:0007669"/>
    <property type="project" value="UniProtKB-ARBA"/>
</dbReference>
<reference evidence="5" key="1">
    <citation type="submission" date="2023-08" db="EMBL/GenBank/DDBJ databases">
        <authorList>
            <person name="Chen Y."/>
            <person name="Shah S."/>
            <person name="Dougan E. K."/>
            <person name="Thang M."/>
            <person name="Chan C."/>
        </authorList>
    </citation>
    <scope>NUCLEOTIDE SEQUENCE</scope>
</reference>
<evidence type="ECO:0000256" key="4">
    <source>
        <dbReference type="SAM" id="MobiDB-lite"/>
    </source>
</evidence>
<feature type="repeat" description="WD" evidence="3">
    <location>
        <begin position="135"/>
        <end position="176"/>
    </location>
</feature>
<evidence type="ECO:0000256" key="1">
    <source>
        <dbReference type="ARBA" id="ARBA00022574"/>
    </source>
</evidence>
<accession>A0AA36IMP1</accession>
<dbReference type="PROSITE" id="PS50082">
    <property type="entry name" value="WD_REPEATS_2"/>
    <property type="match status" value="7"/>
</dbReference>
<dbReference type="EMBL" id="CAUJNA010001846">
    <property type="protein sequence ID" value="CAJ1389269.1"/>
    <property type="molecule type" value="Genomic_DNA"/>
</dbReference>
<organism evidence="5 6">
    <name type="scientific">Effrenium voratum</name>
    <dbReference type="NCBI Taxonomy" id="2562239"/>
    <lineage>
        <taxon>Eukaryota</taxon>
        <taxon>Sar</taxon>
        <taxon>Alveolata</taxon>
        <taxon>Dinophyceae</taxon>
        <taxon>Suessiales</taxon>
        <taxon>Symbiodiniaceae</taxon>
        <taxon>Effrenium</taxon>
    </lineage>
</organism>
<feature type="repeat" description="WD" evidence="3">
    <location>
        <begin position="262"/>
        <end position="303"/>
    </location>
</feature>
<dbReference type="PROSITE" id="PS50294">
    <property type="entry name" value="WD_REPEATS_REGION"/>
    <property type="match status" value="6"/>
</dbReference>
<proteinExistence type="predicted"/>
<dbReference type="Gene3D" id="2.130.10.10">
    <property type="entry name" value="YVTN repeat-like/Quinoprotein amine dehydrogenase"/>
    <property type="match status" value="3"/>
</dbReference>
<keyword evidence="1 3" id="KW-0853">WD repeat</keyword>
<dbReference type="InterPro" id="IPR036322">
    <property type="entry name" value="WD40_repeat_dom_sf"/>
</dbReference>
<dbReference type="SMART" id="SM00320">
    <property type="entry name" value="WD40"/>
    <property type="match status" value="7"/>
</dbReference>
<dbReference type="PRINTS" id="PR00320">
    <property type="entry name" value="GPROTEINBRPT"/>
</dbReference>
<dbReference type="Pfam" id="PF00400">
    <property type="entry name" value="WD40"/>
    <property type="match status" value="7"/>
</dbReference>
<dbReference type="CDD" id="cd00200">
    <property type="entry name" value="WD40"/>
    <property type="match status" value="1"/>
</dbReference>